<organism evidence="1 2">
    <name type="scientific">Durusdinium trenchii</name>
    <dbReference type="NCBI Taxonomy" id="1381693"/>
    <lineage>
        <taxon>Eukaryota</taxon>
        <taxon>Sar</taxon>
        <taxon>Alveolata</taxon>
        <taxon>Dinophyceae</taxon>
        <taxon>Suessiales</taxon>
        <taxon>Symbiodiniaceae</taxon>
        <taxon>Durusdinium</taxon>
    </lineage>
</organism>
<evidence type="ECO:0000313" key="1">
    <source>
        <dbReference type="EMBL" id="CAK9037161.1"/>
    </source>
</evidence>
<dbReference type="PANTHER" id="PTHR10778">
    <property type="entry name" value="SOLUTE CARRIER FAMILY 35 MEMBER B"/>
    <property type="match status" value="1"/>
</dbReference>
<name>A0ABP0LEI3_9DINO</name>
<reference evidence="1 2" key="1">
    <citation type="submission" date="2024-02" db="EMBL/GenBank/DDBJ databases">
        <authorList>
            <person name="Chen Y."/>
            <person name="Shah S."/>
            <person name="Dougan E. K."/>
            <person name="Thang M."/>
            <person name="Chan C."/>
        </authorList>
    </citation>
    <scope>NUCLEOTIDE SEQUENCE [LARGE SCALE GENOMIC DNA]</scope>
</reference>
<proteinExistence type="predicted"/>
<dbReference type="Pfam" id="PF08449">
    <property type="entry name" value="UAA"/>
    <property type="match status" value="1"/>
</dbReference>
<dbReference type="Proteomes" id="UP001642464">
    <property type="component" value="Unassembled WGS sequence"/>
</dbReference>
<gene>
    <name evidence="1" type="ORF">SCF082_LOCUS22040</name>
</gene>
<comment type="caution">
    <text evidence="1">The sequence shown here is derived from an EMBL/GenBank/DDBJ whole genome shotgun (WGS) entry which is preliminary data.</text>
</comment>
<protein>
    <submittedName>
        <fullName evidence="1">UDP-galactose/UDP-glucose transporter 2 (AtUTr2)</fullName>
    </submittedName>
</protein>
<dbReference type="InterPro" id="IPR013657">
    <property type="entry name" value="SCL35B1-4/HUT1"/>
</dbReference>
<sequence>MNRADQRGRGTIPFYFCVTFASALLLEVLLEAFTKPSTSSVGEGVRKNTVVALGLTIGEFAGCCVISKSFGGTLADDGYRYGPKSWAPYIQMAFLLVLGTGLPNLAVHWVQYPLKVTIKSSKLMLAMAVAYAFKHRSNRKYTASEYAGAFLLTVGNVLFSFGSGQINAPPHLVLLGVILLLVASLSDVIAVNMQQWKMQEEGVAPMSLMLRQNFIGLIGNILVLLAVLASNSFQHDLKFQEMRHLLFAMMGIGLLTGFSCWANTHIVNEGGAVQQVKVSSLRKIFTVMLSYILFPKHLTPWRGFVLALLGAGLSWHLFQCRGSKTKVQVPKQKIVACEVPEQTPEQKIDSVDNLNAAEMGEAKELKKSVPAQVTPELGAVNAPLPMKRDSSEDSSSSVATTASMATMGTISPSHSFGELPFSHSDSGYSSRQAILAR</sequence>
<keyword evidence="2" id="KW-1185">Reference proteome</keyword>
<accession>A0ABP0LEI3</accession>
<dbReference type="PANTHER" id="PTHR10778:SF8">
    <property type="entry name" value="ADENOSINE 3'-PHOSPHO 5'-PHOSPHOSULFATE TRANSPORTER 2"/>
    <property type="match status" value="1"/>
</dbReference>
<dbReference type="EMBL" id="CAXAMM010015781">
    <property type="protein sequence ID" value="CAK9037161.1"/>
    <property type="molecule type" value="Genomic_DNA"/>
</dbReference>
<evidence type="ECO:0000313" key="2">
    <source>
        <dbReference type="Proteomes" id="UP001642464"/>
    </source>
</evidence>